<proteinExistence type="predicted"/>
<comment type="caution">
    <text evidence="1">The sequence shown here is derived from an EMBL/GenBank/DDBJ whole genome shotgun (WGS) entry which is preliminary data.</text>
</comment>
<keyword evidence="2" id="KW-1185">Reference proteome</keyword>
<feature type="non-terminal residue" evidence="1">
    <location>
        <position position="104"/>
    </location>
</feature>
<organism evidence="1 2">
    <name type="scientific">Ilyodon furcidens</name>
    <name type="common">goldbreast splitfin</name>
    <dbReference type="NCBI Taxonomy" id="33524"/>
    <lineage>
        <taxon>Eukaryota</taxon>
        <taxon>Metazoa</taxon>
        <taxon>Chordata</taxon>
        <taxon>Craniata</taxon>
        <taxon>Vertebrata</taxon>
        <taxon>Euteleostomi</taxon>
        <taxon>Actinopterygii</taxon>
        <taxon>Neopterygii</taxon>
        <taxon>Teleostei</taxon>
        <taxon>Neoteleostei</taxon>
        <taxon>Acanthomorphata</taxon>
        <taxon>Ovalentaria</taxon>
        <taxon>Atherinomorphae</taxon>
        <taxon>Cyprinodontiformes</taxon>
        <taxon>Goodeidae</taxon>
        <taxon>Ilyodon</taxon>
    </lineage>
</organism>
<gene>
    <name evidence="1" type="ORF">ILYODFUR_004810</name>
</gene>
<evidence type="ECO:0000313" key="1">
    <source>
        <dbReference type="EMBL" id="MEQ2220379.1"/>
    </source>
</evidence>
<accession>A0ABV0SJ91</accession>
<reference evidence="1 2" key="1">
    <citation type="submission" date="2021-06" db="EMBL/GenBank/DDBJ databases">
        <authorList>
            <person name="Palmer J.M."/>
        </authorList>
    </citation>
    <scope>NUCLEOTIDE SEQUENCE [LARGE SCALE GENOMIC DNA]</scope>
    <source>
        <strain evidence="2">if_2019</strain>
        <tissue evidence="1">Muscle</tissue>
    </source>
</reference>
<name>A0ABV0SJ91_9TELE</name>
<dbReference type="Proteomes" id="UP001482620">
    <property type="component" value="Unassembled WGS sequence"/>
</dbReference>
<evidence type="ECO:0000313" key="2">
    <source>
        <dbReference type="Proteomes" id="UP001482620"/>
    </source>
</evidence>
<protein>
    <submittedName>
        <fullName evidence="1">Uncharacterized protein</fullName>
    </submittedName>
</protein>
<sequence>MILLVLNLPYDSMFSQFTSSVNGKMDEALYGTVLLEATKELRVWRTFTIRVTSQNKQPELRALECKEYNRKLFPYRKRFIEQKMMSDASEMLAAALEQMDGIIA</sequence>
<dbReference type="EMBL" id="JAHRIQ010000271">
    <property type="protein sequence ID" value="MEQ2220379.1"/>
    <property type="molecule type" value="Genomic_DNA"/>
</dbReference>